<feature type="region of interest" description="Disordered" evidence="1">
    <location>
        <begin position="1"/>
        <end position="31"/>
    </location>
</feature>
<evidence type="ECO:0000313" key="3">
    <source>
        <dbReference type="Proteomes" id="UP001458880"/>
    </source>
</evidence>
<feature type="compositionally biased region" description="Basic and acidic residues" evidence="1">
    <location>
        <begin position="17"/>
        <end position="31"/>
    </location>
</feature>
<keyword evidence="3" id="KW-1185">Reference proteome</keyword>
<feature type="compositionally biased region" description="Basic and acidic residues" evidence="1">
    <location>
        <begin position="52"/>
        <end position="67"/>
    </location>
</feature>
<evidence type="ECO:0000256" key="1">
    <source>
        <dbReference type="SAM" id="MobiDB-lite"/>
    </source>
</evidence>
<protein>
    <submittedName>
        <fullName evidence="2">Uncharacterized protein</fullName>
    </submittedName>
</protein>
<dbReference type="AlphaFoldDB" id="A0AAW1K2W7"/>
<evidence type="ECO:0000313" key="2">
    <source>
        <dbReference type="EMBL" id="KAK9712018.1"/>
    </source>
</evidence>
<gene>
    <name evidence="2" type="ORF">QE152_g25097</name>
</gene>
<dbReference type="Proteomes" id="UP001458880">
    <property type="component" value="Unassembled WGS sequence"/>
</dbReference>
<dbReference type="EMBL" id="JASPKY010000269">
    <property type="protein sequence ID" value="KAK9712018.1"/>
    <property type="molecule type" value="Genomic_DNA"/>
</dbReference>
<accession>A0AAW1K2W7</accession>
<feature type="region of interest" description="Disordered" evidence="1">
    <location>
        <begin position="52"/>
        <end position="89"/>
    </location>
</feature>
<reference evidence="2 3" key="1">
    <citation type="journal article" date="2024" name="BMC Genomics">
        <title>De novo assembly and annotation of Popillia japonica's genome with initial clues to its potential as an invasive pest.</title>
        <authorList>
            <person name="Cucini C."/>
            <person name="Boschi S."/>
            <person name="Funari R."/>
            <person name="Cardaioli E."/>
            <person name="Iannotti N."/>
            <person name="Marturano G."/>
            <person name="Paoli F."/>
            <person name="Bruttini M."/>
            <person name="Carapelli A."/>
            <person name="Frati F."/>
            <person name="Nardi F."/>
        </authorList>
    </citation>
    <scope>NUCLEOTIDE SEQUENCE [LARGE SCALE GENOMIC DNA]</scope>
    <source>
        <strain evidence="2">DMR45628</strain>
    </source>
</reference>
<proteinExistence type="predicted"/>
<name>A0AAW1K2W7_POPJA</name>
<organism evidence="2 3">
    <name type="scientific">Popillia japonica</name>
    <name type="common">Japanese beetle</name>
    <dbReference type="NCBI Taxonomy" id="7064"/>
    <lineage>
        <taxon>Eukaryota</taxon>
        <taxon>Metazoa</taxon>
        <taxon>Ecdysozoa</taxon>
        <taxon>Arthropoda</taxon>
        <taxon>Hexapoda</taxon>
        <taxon>Insecta</taxon>
        <taxon>Pterygota</taxon>
        <taxon>Neoptera</taxon>
        <taxon>Endopterygota</taxon>
        <taxon>Coleoptera</taxon>
        <taxon>Polyphaga</taxon>
        <taxon>Scarabaeiformia</taxon>
        <taxon>Scarabaeidae</taxon>
        <taxon>Rutelinae</taxon>
        <taxon>Popillia</taxon>
    </lineage>
</organism>
<comment type="caution">
    <text evidence="2">The sequence shown here is derived from an EMBL/GenBank/DDBJ whole genome shotgun (WGS) entry which is preliminary data.</text>
</comment>
<sequence>MEHKSKQAKKIPAGGKGGDDGRHQPSLEDLAKLKDQRILKNVCLKSSYQLEKERDGVKAENKKEPDLGAKFPFGNKSSKSKDMACIGESPTRLQSPASMYICICIQEKKEAMMDLQQTKLAPISTFEGVFEVVLQNRQTLETVPNKTMGQNVRS</sequence>